<dbReference type="InterPro" id="IPR000836">
    <property type="entry name" value="PRTase_dom"/>
</dbReference>
<dbReference type="NCBIfam" id="TIGR01090">
    <property type="entry name" value="apt"/>
    <property type="match status" value="1"/>
</dbReference>
<keyword evidence="7 11" id="KW-0963">Cytoplasm</keyword>
<dbReference type="EC" id="2.4.2.7" evidence="6 11"/>
<comment type="function">
    <text evidence="2 11">Catalyzes a salvage reaction resulting in the formation of AMP, that is energically less costly than de novo synthesis.</text>
</comment>
<evidence type="ECO:0000256" key="8">
    <source>
        <dbReference type="ARBA" id="ARBA00022676"/>
    </source>
</evidence>
<evidence type="ECO:0000259" key="12">
    <source>
        <dbReference type="Pfam" id="PF00156"/>
    </source>
</evidence>
<evidence type="ECO:0000256" key="11">
    <source>
        <dbReference type="HAMAP-Rule" id="MF_00004"/>
    </source>
</evidence>
<gene>
    <name evidence="11" type="primary">apt</name>
    <name evidence="13" type="ORF">U7230_04625</name>
</gene>
<dbReference type="HAMAP" id="MF_00004">
    <property type="entry name" value="Aden_phosphoribosyltr"/>
    <property type="match status" value="1"/>
</dbReference>
<dbReference type="NCBIfam" id="NF002636">
    <property type="entry name" value="PRK02304.1-5"/>
    <property type="match status" value="1"/>
</dbReference>
<dbReference type="EMBL" id="CP141615">
    <property type="protein sequence ID" value="WRP18297.1"/>
    <property type="molecule type" value="Genomic_DNA"/>
</dbReference>
<dbReference type="CDD" id="cd06223">
    <property type="entry name" value="PRTases_typeI"/>
    <property type="match status" value="1"/>
</dbReference>
<dbReference type="InterPro" id="IPR029057">
    <property type="entry name" value="PRTase-like"/>
</dbReference>
<evidence type="ECO:0000256" key="4">
    <source>
        <dbReference type="ARBA" id="ARBA00004659"/>
    </source>
</evidence>
<evidence type="ECO:0000256" key="3">
    <source>
        <dbReference type="ARBA" id="ARBA00004496"/>
    </source>
</evidence>
<evidence type="ECO:0000256" key="7">
    <source>
        <dbReference type="ARBA" id="ARBA00022490"/>
    </source>
</evidence>
<organism evidence="13 14">
    <name type="scientific">Carboxydichorda subterranea</name>
    <dbReference type="NCBI Taxonomy" id="3109565"/>
    <lineage>
        <taxon>Bacteria</taxon>
        <taxon>Bacillati</taxon>
        <taxon>Bacillota</taxon>
        <taxon>Limnochordia</taxon>
        <taxon>Limnochordales</taxon>
        <taxon>Geochordaceae</taxon>
        <taxon>Carboxydichorda</taxon>
    </lineage>
</organism>
<dbReference type="InterPro" id="IPR050054">
    <property type="entry name" value="UPRTase/APRTase"/>
</dbReference>
<evidence type="ECO:0000256" key="10">
    <source>
        <dbReference type="ARBA" id="ARBA00022726"/>
    </source>
</evidence>
<comment type="subcellular location">
    <subcellularLocation>
        <location evidence="3 11">Cytoplasm</location>
    </subcellularLocation>
</comment>
<dbReference type="GO" id="GO:0003999">
    <property type="term" value="F:adenine phosphoribosyltransferase activity"/>
    <property type="evidence" value="ECO:0007669"/>
    <property type="project" value="UniProtKB-EC"/>
</dbReference>
<dbReference type="Pfam" id="PF00156">
    <property type="entry name" value="Pribosyltran"/>
    <property type="match status" value="1"/>
</dbReference>
<sequence>MDLKALIREIPDFPRPGVSFKDITTLMKDRAALAYVVRSLADHFRGAGIQTVVGVESRGYVLGAPLAYELGTGFVLIRKPGKLPAATIRVEYDLEYGKDALEIHRDALQRGERVLLVDDLLATGGTMSAAARLVRELEAETVGFGFLIELTFLGGRERLKSMGFSDSQIVTLVRYDA</sequence>
<comment type="pathway">
    <text evidence="4 11">Purine metabolism; AMP biosynthesis via salvage pathway; AMP from adenine: step 1/1.</text>
</comment>
<evidence type="ECO:0000256" key="1">
    <source>
        <dbReference type="ARBA" id="ARBA00000868"/>
    </source>
</evidence>
<evidence type="ECO:0000256" key="2">
    <source>
        <dbReference type="ARBA" id="ARBA00003968"/>
    </source>
</evidence>
<evidence type="ECO:0000313" key="14">
    <source>
        <dbReference type="Proteomes" id="UP001332192"/>
    </source>
</evidence>
<dbReference type="InterPro" id="IPR005764">
    <property type="entry name" value="Ade_phspho_trans"/>
</dbReference>
<accession>A0ABZ1BZR6</accession>
<comment type="subunit">
    <text evidence="11">Homodimer.</text>
</comment>
<dbReference type="RefSeq" id="WP_324717568.1">
    <property type="nucleotide sequence ID" value="NZ_CP141615.1"/>
</dbReference>
<keyword evidence="10 11" id="KW-0660">Purine salvage</keyword>
<keyword evidence="8 11" id="KW-0328">Glycosyltransferase</keyword>
<keyword evidence="9 11" id="KW-0808">Transferase</keyword>
<dbReference type="Gene3D" id="3.40.50.2020">
    <property type="match status" value="1"/>
</dbReference>
<comment type="similarity">
    <text evidence="5 11">Belongs to the purine/pyrimidine phosphoribosyltransferase family.</text>
</comment>
<feature type="domain" description="Phosphoribosyltransferase" evidence="12">
    <location>
        <begin position="40"/>
        <end position="148"/>
    </location>
</feature>
<protein>
    <recommendedName>
        <fullName evidence="6 11">Adenine phosphoribosyltransferase</fullName>
        <shortName evidence="11">APRT</shortName>
        <ecNumber evidence="6 11">2.4.2.7</ecNumber>
    </recommendedName>
</protein>
<keyword evidence="14" id="KW-1185">Reference proteome</keyword>
<evidence type="ECO:0000256" key="6">
    <source>
        <dbReference type="ARBA" id="ARBA00011893"/>
    </source>
</evidence>
<dbReference type="SUPFAM" id="SSF53271">
    <property type="entry name" value="PRTase-like"/>
    <property type="match status" value="1"/>
</dbReference>
<reference evidence="13 14" key="1">
    <citation type="journal article" date="2024" name="Front. Microbiol.">
        <title>Novel thermophilic genera Geochorda gen. nov. and Carboxydochorda gen. nov. from the deep terrestrial subsurface reveal the ecophysiological diversity in the class Limnochordia.</title>
        <authorList>
            <person name="Karnachuk O.V."/>
            <person name="Lukina A.P."/>
            <person name="Avakyan M.R."/>
            <person name="Kadnikov V.V."/>
            <person name="Begmatov S."/>
            <person name="Beletsky A.V."/>
            <person name="Vlasova K.G."/>
            <person name="Novikov A.A."/>
            <person name="Shcherbakova V.A."/>
            <person name="Mardanov A.V."/>
            <person name="Ravin N.V."/>
        </authorList>
    </citation>
    <scope>NUCLEOTIDE SEQUENCE [LARGE SCALE GENOMIC DNA]</scope>
    <source>
        <strain evidence="13 14">L945</strain>
    </source>
</reference>
<evidence type="ECO:0000313" key="13">
    <source>
        <dbReference type="EMBL" id="WRP18297.1"/>
    </source>
</evidence>
<name>A0ABZ1BZR6_9FIRM</name>
<dbReference type="PANTHER" id="PTHR32315:SF3">
    <property type="entry name" value="ADENINE PHOSPHORIBOSYLTRANSFERASE"/>
    <property type="match status" value="1"/>
</dbReference>
<comment type="catalytic activity">
    <reaction evidence="1 11">
        <text>AMP + diphosphate = 5-phospho-alpha-D-ribose 1-diphosphate + adenine</text>
        <dbReference type="Rhea" id="RHEA:16609"/>
        <dbReference type="ChEBI" id="CHEBI:16708"/>
        <dbReference type="ChEBI" id="CHEBI:33019"/>
        <dbReference type="ChEBI" id="CHEBI:58017"/>
        <dbReference type="ChEBI" id="CHEBI:456215"/>
        <dbReference type="EC" id="2.4.2.7"/>
    </reaction>
</comment>
<dbReference type="Proteomes" id="UP001332192">
    <property type="component" value="Chromosome"/>
</dbReference>
<dbReference type="PANTHER" id="PTHR32315">
    <property type="entry name" value="ADENINE PHOSPHORIBOSYLTRANSFERASE"/>
    <property type="match status" value="1"/>
</dbReference>
<dbReference type="NCBIfam" id="NF002634">
    <property type="entry name" value="PRK02304.1-3"/>
    <property type="match status" value="1"/>
</dbReference>
<evidence type="ECO:0000256" key="9">
    <source>
        <dbReference type="ARBA" id="ARBA00022679"/>
    </source>
</evidence>
<proteinExistence type="inferred from homology"/>
<evidence type="ECO:0000256" key="5">
    <source>
        <dbReference type="ARBA" id="ARBA00008391"/>
    </source>
</evidence>